<organism evidence="1">
    <name type="scientific">Megavirus baoshan</name>
    <dbReference type="NCBI Taxonomy" id="2496520"/>
    <lineage>
        <taxon>Viruses</taxon>
        <taxon>Varidnaviria</taxon>
        <taxon>Bamfordvirae</taxon>
        <taxon>Nucleocytoviricota</taxon>
        <taxon>Megaviricetes</taxon>
        <taxon>Imitervirales</taxon>
        <taxon>Mimiviridae</taxon>
        <taxon>Megamimivirinae</taxon>
        <taxon>Megavirus</taxon>
        <taxon>Megavirus baoshanense</taxon>
    </lineage>
</organism>
<accession>A0A3Q8U8E0</accession>
<protein>
    <submittedName>
        <fullName evidence="1">Ankyrin repeat protein</fullName>
    </submittedName>
</protein>
<proteinExistence type="predicted"/>
<dbReference type="InterPro" id="IPR036770">
    <property type="entry name" value="Ankyrin_rpt-contain_sf"/>
</dbReference>
<dbReference type="Gene3D" id="1.25.40.20">
    <property type="entry name" value="Ankyrin repeat-containing domain"/>
    <property type="match status" value="2"/>
</dbReference>
<dbReference type="EMBL" id="MH046811">
    <property type="protein sequence ID" value="AZL89684.1"/>
    <property type="molecule type" value="Genomic_DNA"/>
</dbReference>
<reference evidence="1" key="1">
    <citation type="submission" date="2018-03" db="EMBL/GenBank/DDBJ databases">
        <title>Draft genome sequences of Megaviruse, new member of the family Mimiviridae isolated from water in Shanghai, China.</title>
        <authorList>
            <person name="Xia Y."/>
        </authorList>
    </citation>
    <scope>NUCLEOTIDE SEQUENCE</scope>
    <source>
        <strain evidence="1">SH</strain>
    </source>
</reference>
<evidence type="ECO:0000313" key="1">
    <source>
        <dbReference type="EMBL" id="AZL89684.1"/>
    </source>
</evidence>
<sequence>MDTLRLKYNFKLPESFFKDINPKIRNVLSTCLHNLVYKKTNKYYITEDDDEDGAVNIYYIDDFNSKEMYYLLYESIIDHRTELVCELLNIYRNINIFDFNNLLLNMACERAQYPVISKLISAGVDVTFNNNIAIKLVSLSFTNHYIEQMNVIMTLELLLNNGADLHVDNDFILCYASDNIFIFKYLLQLEHKYDITSRDNFCLQRCVHNYFNNINYKDALSSIMESEEKVLVDINGNEFIVSDLIKILLDLGANVNCCDGYIFNEVVLYDYKYLIELFIEYRADLNLITSDSLSTIINEGDYNKIKLLRDNGLDFSKLNNEPVKNLKKINTANLLLETGLKLEKIFELI</sequence>
<dbReference type="SUPFAM" id="SSF48403">
    <property type="entry name" value="Ankyrin repeat"/>
    <property type="match status" value="1"/>
</dbReference>
<name>A0A3Q8U8E0_9VIRU</name>
<gene>
    <name evidence="1" type="ORF">Mb0045</name>
</gene>